<evidence type="ECO:0000313" key="3">
    <source>
        <dbReference type="Proteomes" id="UP000185192"/>
    </source>
</evidence>
<dbReference type="AlphaFoldDB" id="A0A1N6HML5"/>
<evidence type="ECO:0008006" key="4">
    <source>
        <dbReference type="Google" id="ProtNLM"/>
    </source>
</evidence>
<dbReference type="STRING" id="1123272.SAMN02745824_3367"/>
<dbReference type="EMBL" id="FSQW01000002">
    <property type="protein sequence ID" value="SIO21098.1"/>
    <property type="molecule type" value="Genomic_DNA"/>
</dbReference>
<accession>A0A1N6HML5</accession>
<proteinExistence type="predicted"/>
<organism evidence="2 3">
    <name type="scientific">Parasphingorhabdus marina DSM 22363</name>
    <dbReference type="NCBI Taxonomy" id="1123272"/>
    <lineage>
        <taxon>Bacteria</taxon>
        <taxon>Pseudomonadati</taxon>
        <taxon>Pseudomonadota</taxon>
        <taxon>Alphaproteobacteria</taxon>
        <taxon>Sphingomonadales</taxon>
        <taxon>Sphingomonadaceae</taxon>
        <taxon>Parasphingorhabdus</taxon>
    </lineage>
</organism>
<evidence type="ECO:0000256" key="1">
    <source>
        <dbReference type="SAM" id="SignalP"/>
    </source>
</evidence>
<dbReference type="RefSeq" id="WP_143182906.1">
    <property type="nucleotide sequence ID" value="NZ_FSQW01000002.1"/>
</dbReference>
<gene>
    <name evidence="2" type="ORF">SAMN02745824_3367</name>
</gene>
<reference evidence="3" key="1">
    <citation type="submission" date="2016-11" db="EMBL/GenBank/DDBJ databases">
        <authorList>
            <person name="Varghese N."/>
            <person name="Submissions S."/>
        </authorList>
    </citation>
    <scope>NUCLEOTIDE SEQUENCE [LARGE SCALE GENOMIC DNA]</scope>
    <source>
        <strain evidence="3">DSM 22363</strain>
    </source>
</reference>
<sequence length="152" mass="16907">MRLITCSKAMLSFGLVLIVVCCVPPSEPVSVEHSGDVTYKVGYDFVEQFNQIDVEIMPPSSSYICIEDVVVESLAEDEFVNKGHPGVTDLHGININEHIKVISDKGSRIYISASRYGGQTIEIPYHFCDELFETSDKKKEPRILTVEIGRGP</sequence>
<feature type="chain" id="PRO_5012545880" description="Lipoprotein" evidence="1">
    <location>
        <begin position="22"/>
        <end position="152"/>
    </location>
</feature>
<evidence type="ECO:0000313" key="2">
    <source>
        <dbReference type="EMBL" id="SIO21098.1"/>
    </source>
</evidence>
<protein>
    <recommendedName>
        <fullName evidence="4">Lipoprotein</fullName>
    </recommendedName>
</protein>
<feature type="signal peptide" evidence="1">
    <location>
        <begin position="1"/>
        <end position="21"/>
    </location>
</feature>
<keyword evidence="1" id="KW-0732">Signal</keyword>
<name>A0A1N6HML5_9SPHN</name>
<keyword evidence="3" id="KW-1185">Reference proteome</keyword>
<dbReference type="Proteomes" id="UP000185192">
    <property type="component" value="Unassembled WGS sequence"/>
</dbReference>